<name>A0A0F9T958_9ZZZZ</name>
<dbReference type="EC" id="2.1.1.113" evidence="2"/>
<evidence type="ECO:0000256" key="5">
    <source>
        <dbReference type="ARBA" id="ARBA00022691"/>
    </source>
</evidence>
<evidence type="ECO:0000256" key="8">
    <source>
        <dbReference type="ARBA" id="ARBA00049120"/>
    </source>
</evidence>
<keyword evidence="7" id="KW-0238">DNA-binding</keyword>
<dbReference type="SUPFAM" id="SSF53335">
    <property type="entry name" value="S-adenosyl-L-methionine-dependent methyltransferases"/>
    <property type="match status" value="1"/>
</dbReference>
<dbReference type="PRINTS" id="PR00508">
    <property type="entry name" value="S21N4MTFRASE"/>
</dbReference>
<organism evidence="10">
    <name type="scientific">marine sediment metagenome</name>
    <dbReference type="NCBI Taxonomy" id="412755"/>
    <lineage>
        <taxon>unclassified sequences</taxon>
        <taxon>metagenomes</taxon>
        <taxon>ecological metagenomes</taxon>
    </lineage>
</organism>
<dbReference type="GO" id="GO:0003677">
    <property type="term" value="F:DNA binding"/>
    <property type="evidence" value="ECO:0007669"/>
    <property type="project" value="UniProtKB-KW"/>
</dbReference>
<dbReference type="EMBL" id="LAZR01000305">
    <property type="protein sequence ID" value="KKN75724.1"/>
    <property type="molecule type" value="Genomic_DNA"/>
</dbReference>
<dbReference type="InterPro" id="IPR001091">
    <property type="entry name" value="RM_Methyltransferase"/>
</dbReference>
<comment type="similarity">
    <text evidence="1">Belongs to the N(4)/N(6)-methyltransferase family. N(4) subfamily.</text>
</comment>
<evidence type="ECO:0000256" key="1">
    <source>
        <dbReference type="ARBA" id="ARBA00010203"/>
    </source>
</evidence>
<evidence type="ECO:0000259" key="9">
    <source>
        <dbReference type="Pfam" id="PF01555"/>
    </source>
</evidence>
<dbReference type="AlphaFoldDB" id="A0A0F9T958"/>
<gene>
    <name evidence="10" type="ORF">LCGC14_0378280</name>
</gene>
<evidence type="ECO:0000256" key="7">
    <source>
        <dbReference type="ARBA" id="ARBA00023125"/>
    </source>
</evidence>
<dbReference type="Gene3D" id="3.40.50.150">
    <property type="entry name" value="Vaccinia Virus protein VP39"/>
    <property type="match status" value="1"/>
</dbReference>
<reference evidence="10" key="1">
    <citation type="journal article" date="2015" name="Nature">
        <title>Complex archaea that bridge the gap between prokaryotes and eukaryotes.</title>
        <authorList>
            <person name="Spang A."/>
            <person name="Saw J.H."/>
            <person name="Jorgensen S.L."/>
            <person name="Zaremba-Niedzwiedzka K."/>
            <person name="Martijn J."/>
            <person name="Lind A.E."/>
            <person name="van Eijk R."/>
            <person name="Schleper C."/>
            <person name="Guy L."/>
            <person name="Ettema T.J."/>
        </authorList>
    </citation>
    <scope>NUCLEOTIDE SEQUENCE</scope>
</reference>
<keyword evidence="6" id="KW-0680">Restriction system</keyword>
<proteinExistence type="inferred from homology"/>
<keyword evidence="5" id="KW-0949">S-adenosyl-L-methionine</keyword>
<dbReference type="InterPro" id="IPR029063">
    <property type="entry name" value="SAM-dependent_MTases_sf"/>
</dbReference>
<protein>
    <recommendedName>
        <fullName evidence="2">site-specific DNA-methyltransferase (cytosine-N(4)-specific)</fullName>
        <ecNumber evidence="2">2.1.1.113</ecNumber>
    </recommendedName>
</protein>
<evidence type="ECO:0000256" key="2">
    <source>
        <dbReference type="ARBA" id="ARBA00012185"/>
    </source>
</evidence>
<dbReference type="Pfam" id="PF01555">
    <property type="entry name" value="N6_N4_Mtase"/>
    <property type="match status" value="1"/>
</dbReference>
<dbReference type="GO" id="GO:0015667">
    <property type="term" value="F:site-specific DNA-methyltransferase (cytosine-N4-specific) activity"/>
    <property type="evidence" value="ECO:0007669"/>
    <property type="project" value="UniProtKB-EC"/>
</dbReference>
<evidence type="ECO:0000256" key="6">
    <source>
        <dbReference type="ARBA" id="ARBA00022747"/>
    </source>
</evidence>
<dbReference type="GO" id="GO:0032259">
    <property type="term" value="P:methylation"/>
    <property type="evidence" value="ECO:0007669"/>
    <property type="project" value="UniProtKB-KW"/>
</dbReference>
<evidence type="ECO:0000313" key="10">
    <source>
        <dbReference type="EMBL" id="KKN75724.1"/>
    </source>
</evidence>
<comment type="caution">
    <text evidence="10">The sequence shown here is derived from an EMBL/GenBank/DDBJ whole genome shotgun (WGS) entry which is preliminary data.</text>
</comment>
<keyword evidence="4" id="KW-0808">Transferase</keyword>
<accession>A0A0F9T958</accession>
<feature type="domain" description="DNA methylase N-4/N-6" evidence="9">
    <location>
        <begin position="40"/>
        <end position="265"/>
    </location>
</feature>
<dbReference type="PROSITE" id="PS00093">
    <property type="entry name" value="N4_MTASE"/>
    <property type="match status" value="1"/>
</dbReference>
<evidence type="ECO:0000256" key="3">
    <source>
        <dbReference type="ARBA" id="ARBA00022603"/>
    </source>
</evidence>
<comment type="catalytic activity">
    <reaction evidence="8">
        <text>a 2'-deoxycytidine in DNA + S-adenosyl-L-methionine = an N(4)-methyl-2'-deoxycytidine in DNA + S-adenosyl-L-homocysteine + H(+)</text>
        <dbReference type="Rhea" id="RHEA:16857"/>
        <dbReference type="Rhea" id="RHEA-COMP:11369"/>
        <dbReference type="Rhea" id="RHEA-COMP:13674"/>
        <dbReference type="ChEBI" id="CHEBI:15378"/>
        <dbReference type="ChEBI" id="CHEBI:57856"/>
        <dbReference type="ChEBI" id="CHEBI:59789"/>
        <dbReference type="ChEBI" id="CHEBI:85452"/>
        <dbReference type="ChEBI" id="CHEBI:137933"/>
        <dbReference type="EC" id="2.1.1.113"/>
    </reaction>
</comment>
<evidence type="ECO:0000256" key="4">
    <source>
        <dbReference type="ARBA" id="ARBA00022679"/>
    </source>
</evidence>
<dbReference type="InterPro" id="IPR002941">
    <property type="entry name" value="DNA_methylase_N4/N6"/>
</dbReference>
<keyword evidence="3" id="KW-0489">Methyltransferase</keyword>
<dbReference type="InterPro" id="IPR017985">
    <property type="entry name" value="MeTrfase_CN4_CS"/>
</dbReference>
<sequence length="291" mass="32565">MSHVSPVIGEILNANAMLPTNKIICGNNVDVLATFPDGCIDLTVTSPPYDNLRTYKGFNFDFEGVAQQLYRVTKTGGVVVWVIGDATINGSETCTSFKQALQFVGLGFNLHDTMIYQKFGCQFPEVNRYYQQFEYMFVLSKGKPRTTNLIRKENKLAGKRFNSAGNRQANGVINPMSFHNTGREPVIKEFGVMWNVWRISAQRQAGHPAPFPEKLAHDHIISWSNEGDIVLDPFSGSGTTAKMAKETKRKFIGIDCSEEYCEIARKRLSYDTDIAVQAAQLSPDDFNDIII</sequence>
<dbReference type="GO" id="GO:0009307">
    <property type="term" value="P:DNA restriction-modification system"/>
    <property type="evidence" value="ECO:0007669"/>
    <property type="project" value="UniProtKB-KW"/>
</dbReference>
<dbReference type="GO" id="GO:0008170">
    <property type="term" value="F:N-methyltransferase activity"/>
    <property type="evidence" value="ECO:0007669"/>
    <property type="project" value="InterPro"/>
</dbReference>